<evidence type="ECO:0000313" key="4">
    <source>
        <dbReference type="EMBL" id="KAB2933653.1"/>
    </source>
</evidence>
<dbReference type="AlphaFoldDB" id="A0A833LXV5"/>
<feature type="transmembrane region" description="Helical" evidence="2">
    <location>
        <begin position="111"/>
        <end position="129"/>
    </location>
</feature>
<dbReference type="EMBL" id="WBUI01000005">
    <property type="protein sequence ID" value="KAB2933653.1"/>
    <property type="molecule type" value="Genomic_DNA"/>
</dbReference>
<evidence type="ECO:0000256" key="2">
    <source>
        <dbReference type="SAM" id="Phobius"/>
    </source>
</evidence>
<proteinExistence type="inferred from homology"/>
<reference evidence="4 5" key="1">
    <citation type="submission" date="2019-10" db="EMBL/GenBank/DDBJ databases">
        <title>Extracellular Electron Transfer in a Candidatus Methanoperedens spp. Enrichment Culture.</title>
        <authorList>
            <person name="Berger S."/>
            <person name="Rangel Shaw D."/>
            <person name="Berben T."/>
            <person name="In 'T Zandt M."/>
            <person name="Frank J."/>
            <person name="Reimann J."/>
            <person name="Jetten M.S.M."/>
            <person name="Welte C.U."/>
        </authorList>
    </citation>
    <scope>NUCLEOTIDE SEQUENCE [LARGE SCALE GENOMIC DNA]</scope>
    <source>
        <strain evidence="4">SB12</strain>
    </source>
</reference>
<keyword evidence="2" id="KW-1133">Transmembrane helix</keyword>
<dbReference type="Pfam" id="PF02350">
    <property type="entry name" value="Epimerase_2"/>
    <property type="match status" value="1"/>
</dbReference>
<organism evidence="4 5">
    <name type="scientific">Leptonema illini</name>
    <dbReference type="NCBI Taxonomy" id="183"/>
    <lineage>
        <taxon>Bacteria</taxon>
        <taxon>Pseudomonadati</taxon>
        <taxon>Spirochaetota</taxon>
        <taxon>Spirochaetia</taxon>
        <taxon>Leptospirales</taxon>
        <taxon>Leptospiraceae</taxon>
        <taxon>Leptonema</taxon>
    </lineage>
</organism>
<gene>
    <name evidence="4" type="ORF">F9K24_07365</name>
</gene>
<comment type="caution">
    <text evidence="4">The sequence shown here is derived from an EMBL/GenBank/DDBJ whole genome shotgun (WGS) entry which is preliminary data.</text>
</comment>
<keyword evidence="2" id="KW-0472">Membrane</keyword>
<dbReference type="Proteomes" id="UP000460298">
    <property type="component" value="Unassembled WGS sequence"/>
</dbReference>
<dbReference type="Gene3D" id="3.40.50.2000">
    <property type="entry name" value="Glycogen Phosphorylase B"/>
    <property type="match status" value="1"/>
</dbReference>
<dbReference type="InterPro" id="IPR003331">
    <property type="entry name" value="UDP_GlcNAc_Epimerase_2_dom"/>
</dbReference>
<keyword evidence="1" id="KW-0413">Isomerase</keyword>
<accession>A0A833LXV5</accession>
<dbReference type="SUPFAM" id="SSF53756">
    <property type="entry name" value="UDP-Glycosyltransferase/glycogen phosphorylase"/>
    <property type="match status" value="1"/>
</dbReference>
<feature type="domain" description="UDP-N-acetylglucosamine 2-epimerase" evidence="3">
    <location>
        <begin position="183"/>
        <end position="367"/>
    </location>
</feature>
<sequence>MKAKYRKAFIRDLVMEAVATFVAWLSRMRKSCPKDRPVLVFADGTFESNALMVESVAYEIGRRKAVVWAYEYGPSHSERLQKGVGSGGHVVQCNIQEWFLIRIFSLYRRSIWRPVSFAVYIILLSRWFYSLSPSILVLANDIMFSSRFLAFLARARGIPSVALQHGTVGPAHFPMVADRFGVYSEAVRDYVVACGWLELDRIIVVGNPRWDLLVGTKDRLSTTRNILVLSQASAIEVLGTRDPNIEALFSLIESLAIKYGDRTFTIRLHPLEDGRHWRDLEQSLANVHIQKSVNVELAAALRSSDFVISGSSTGFYEAAIMGLPCISYRPYANSAVVLPVTEMDSFLLIARAEGEVVDLIEQFYRDPQSFPRLNNRPVANMGSATAGVAAYVLNSLKEVENLSDRSPAKSDQ</sequence>
<evidence type="ECO:0000259" key="3">
    <source>
        <dbReference type="Pfam" id="PF02350"/>
    </source>
</evidence>
<evidence type="ECO:0000256" key="1">
    <source>
        <dbReference type="RuleBase" id="RU003513"/>
    </source>
</evidence>
<keyword evidence="2" id="KW-0812">Transmembrane</keyword>
<name>A0A833LXV5_9LEPT</name>
<evidence type="ECO:0000313" key="5">
    <source>
        <dbReference type="Proteomes" id="UP000460298"/>
    </source>
</evidence>
<dbReference type="GO" id="GO:0016853">
    <property type="term" value="F:isomerase activity"/>
    <property type="evidence" value="ECO:0007669"/>
    <property type="project" value="UniProtKB-KW"/>
</dbReference>
<protein>
    <recommendedName>
        <fullName evidence="3">UDP-N-acetylglucosamine 2-epimerase domain-containing protein</fullName>
    </recommendedName>
</protein>
<comment type="similarity">
    <text evidence="1">Belongs to the UDP-N-acetylglucosamine 2-epimerase family.</text>
</comment>